<evidence type="ECO:0008006" key="6">
    <source>
        <dbReference type="Google" id="ProtNLM"/>
    </source>
</evidence>
<reference evidence="4 5" key="3">
    <citation type="journal article" date="2017" name="G3 (Bethesda)">
        <title>Comparative analysis highlights variable genome content of wheat rusts and divergence of the mating loci.</title>
        <authorList>
            <person name="Cuomo C.A."/>
            <person name="Bakkeren G."/>
            <person name="Khalil H.B."/>
            <person name="Panwar V."/>
            <person name="Joly D."/>
            <person name="Linning R."/>
            <person name="Sakthikumar S."/>
            <person name="Song X."/>
            <person name="Adiconis X."/>
            <person name="Fan L."/>
            <person name="Goldberg J.M."/>
            <person name="Levin J.Z."/>
            <person name="Young S."/>
            <person name="Zeng Q."/>
            <person name="Anikster Y."/>
            <person name="Bruce M."/>
            <person name="Wang M."/>
            <person name="Yin C."/>
            <person name="McCallum B."/>
            <person name="Szabo L.J."/>
            <person name="Hulbert S."/>
            <person name="Chen X."/>
            <person name="Fellers J.P."/>
        </authorList>
    </citation>
    <scope>NUCLEOTIDE SEQUENCE</scope>
    <source>
        <strain evidence="4">isolate 1-1 / race 1 (BBBD)</strain>
        <strain evidence="5">Isolate 1-1 / race 1 (BBBD)</strain>
    </source>
</reference>
<keyword evidence="2" id="KW-0732">Signal</keyword>
<feature type="chain" id="PRO_5008110473" description="Hydrophobin" evidence="2">
    <location>
        <begin position="31"/>
        <end position="120"/>
    </location>
</feature>
<dbReference type="AlphaFoldDB" id="A0A180GZD9"/>
<evidence type="ECO:0000313" key="5">
    <source>
        <dbReference type="Proteomes" id="UP000005240"/>
    </source>
</evidence>
<protein>
    <recommendedName>
        <fullName evidence="6">Hydrophobin</fullName>
    </recommendedName>
</protein>
<name>A0A180GZD9_PUCT1</name>
<reference evidence="4" key="4">
    <citation type="submission" date="2025-05" db="UniProtKB">
        <authorList>
            <consortium name="EnsemblFungi"/>
        </authorList>
    </citation>
    <scope>IDENTIFICATION</scope>
    <source>
        <strain evidence="4">isolate 1-1 / race 1 (BBBD)</strain>
    </source>
</reference>
<dbReference type="VEuPathDB" id="FungiDB:PTTG_10097"/>
<sequence>MNIHPTPPSTALFGMVVLAASCALLVSAQGWRDYTKVDLLCGGGRTQALCGTAIKTGYSVILATPVDPANGKFNCVNSRSPDKMCCAPRTAPLDSVDSTPVDLSTDAYSRNCEPKNDSTK</sequence>
<organism evidence="3">
    <name type="scientific">Puccinia triticina (isolate 1-1 / race 1 (BBBD))</name>
    <name type="common">Brown leaf rust fungus</name>
    <dbReference type="NCBI Taxonomy" id="630390"/>
    <lineage>
        <taxon>Eukaryota</taxon>
        <taxon>Fungi</taxon>
        <taxon>Dikarya</taxon>
        <taxon>Basidiomycota</taxon>
        <taxon>Pucciniomycotina</taxon>
        <taxon>Pucciniomycetes</taxon>
        <taxon>Pucciniales</taxon>
        <taxon>Pucciniaceae</taxon>
        <taxon>Puccinia</taxon>
    </lineage>
</organism>
<accession>A0A180GZD9</accession>
<dbReference type="Proteomes" id="UP000005240">
    <property type="component" value="Unassembled WGS sequence"/>
</dbReference>
<evidence type="ECO:0000256" key="1">
    <source>
        <dbReference type="SAM" id="MobiDB-lite"/>
    </source>
</evidence>
<gene>
    <name evidence="3" type="ORF">PTTG_10097</name>
</gene>
<dbReference type="EnsemblFungi" id="PTTG_10097-t43_1">
    <property type="protein sequence ID" value="PTTG_10097-t43_1-p1"/>
    <property type="gene ID" value="PTTG_10097"/>
</dbReference>
<feature type="region of interest" description="Disordered" evidence="1">
    <location>
        <begin position="97"/>
        <end position="120"/>
    </location>
</feature>
<dbReference type="OrthoDB" id="2505295at2759"/>
<reference evidence="3" key="2">
    <citation type="submission" date="2016-05" db="EMBL/GenBank/DDBJ databases">
        <title>Comparative analysis highlights variable genome content of wheat rusts and divergence of the mating loci.</title>
        <authorList>
            <person name="Cuomo C.A."/>
            <person name="Bakkeren G."/>
            <person name="Szabo L."/>
            <person name="Khalil H."/>
            <person name="Joly D."/>
            <person name="Goldberg J."/>
            <person name="Young S."/>
            <person name="Zeng Q."/>
            <person name="Fellers J."/>
        </authorList>
    </citation>
    <scope>NUCLEOTIDE SEQUENCE [LARGE SCALE GENOMIC DNA]</scope>
    <source>
        <strain evidence="3">1-1 BBBD Race 1</strain>
    </source>
</reference>
<evidence type="ECO:0000313" key="4">
    <source>
        <dbReference type="EnsemblFungi" id="PTTG_10097-t43_1-p1"/>
    </source>
</evidence>
<feature type="signal peptide" evidence="2">
    <location>
        <begin position="1"/>
        <end position="30"/>
    </location>
</feature>
<evidence type="ECO:0000313" key="3">
    <source>
        <dbReference type="EMBL" id="OAV97729.1"/>
    </source>
</evidence>
<evidence type="ECO:0000256" key="2">
    <source>
        <dbReference type="SAM" id="SignalP"/>
    </source>
</evidence>
<reference evidence="3" key="1">
    <citation type="submission" date="2009-11" db="EMBL/GenBank/DDBJ databases">
        <authorList>
            <consortium name="The Broad Institute Genome Sequencing Platform"/>
            <person name="Ward D."/>
            <person name="Feldgarden M."/>
            <person name="Earl A."/>
            <person name="Young S.K."/>
            <person name="Zeng Q."/>
            <person name="Koehrsen M."/>
            <person name="Alvarado L."/>
            <person name="Berlin A."/>
            <person name="Bochicchio J."/>
            <person name="Borenstein D."/>
            <person name="Chapman S.B."/>
            <person name="Chen Z."/>
            <person name="Engels R."/>
            <person name="Freedman E."/>
            <person name="Gellesch M."/>
            <person name="Goldberg J."/>
            <person name="Griggs A."/>
            <person name="Gujja S."/>
            <person name="Heilman E."/>
            <person name="Heiman D."/>
            <person name="Hepburn T."/>
            <person name="Howarth C."/>
            <person name="Jen D."/>
            <person name="Larson L."/>
            <person name="Lewis B."/>
            <person name="Mehta T."/>
            <person name="Park D."/>
            <person name="Pearson M."/>
            <person name="Roberts A."/>
            <person name="Saif S."/>
            <person name="Shea T."/>
            <person name="Shenoy N."/>
            <person name="Sisk P."/>
            <person name="Stolte C."/>
            <person name="Sykes S."/>
            <person name="Thomson T."/>
            <person name="Walk T."/>
            <person name="White J."/>
            <person name="Yandava C."/>
            <person name="Izard J."/>
            <person name="Baranova O.V."/>
            <person name="Blanton J.M."/>
            <person name="Tanner A.C."/>
            <person name="Dewhirst F.E."/>
            <person name="Haas B."/>
            <person name="Nusbaum C."/>
            <person name="Birren B."/>
        </authorList>
    </citation>
    <scope>NUCLEOTIDE SEQUENCE [LARGE SCALE GENOMIC DNA]</scope>
    <source>
        <strain evidence="3">1-1 BBBD Race 1</strain>
    </source>
</reference>
<feature type="compositionally biased region" description="Polar residues" evidence="1">
    <location>
        <begin position="97"/>
        <end position="108"/>
    </location>
</feature>
<dbReference type="EMBL" id="ADAS02000011">
    <property type="protein sequence ID" value="OAV97729.1"/>
    <property type="molecule type" value="Genomic_DNA"/>
</dbReference>
<proteinExistence type="predicted"/>
<keyword evidence="5" id="KW-1185">Reference proteome</keyword>